<comment type="subcellular location">
    <subcellularLocation>
        <location evidence="5">Cytoplasm</location>
    </subcellularLocation>
</comment>
<comment type="caution">
    <text evidence="5">Lacks conserved residue(s) required for the propagation of feature annotation.</text>
</comment>
<feature type="active site" description="Proton acceptor" evidence="5">
    <location>
        <position position="118"/>
    </location>
</feature>
<dbReference type="InterPro" id="IPR016181">
    <property type="entry name" value="Acyl_CoA_acyltransferase"/>
</dbReference>
<gene>
    <name evidence="5" type="primary">rimI</name>
    <name evidence="7" type="ORF">L196_06570</name>
</gene>
<reference evidence="7 8" key="1">
    <citation type="journal article" date="2013" name="Genome Announc.">
        <title>Genome Sequence of the Pyrene- and Fluoranthene-Degrading Bacterium Cycloclasticus sp. Strain PY97M.</title>
        <authorList>
            <person name="Cui Z."/>
            <person name="Xu G."/>
            <person name="Li Q."/>
            <person name="Gao W."/>
            <person name="Zheng L."/>
        </authorList>
    </citation>
    <scope>NUCLEOTIDE SEQUENCE [LARGE SCALE GENOMIC DNA]</scope>
    <source>
        <strain evidence="7 8">PY97M</strain>
    </source>
</reference>
<dbReference type="Proteomes" id="UP000015462">
    <property type="component" value="Unassembled WGS sequence"/>
</dbReference>
<evidence type="ECO:0000256" key="3">
    <source>
        <dbReference type="ARBA" id="ARBA00022679"/>
    </source>
</evidence>
<evidence type="ECO:0000256" key="2">
    <source>
        <dbReference type="ARBA" id="ARBA00022490"/>
    </source>
</evidence>
<evidence type="ECO:0000313" key="8">
    <source>
        <dbReference type="Proteomes" id="UP000015462"/>
    </source>
</evidence>
<dbReference type="InterPro" id="IPR043690">
    <property type="entry name" value="RimI"/>
</dbReference>
<evidence type="ECO:0000256" key="1">
    <source>
        <dbReference type="ARBA" id="ARBA00005395"/>
    </source>
</evidence>
<comment type="caution">
    <text evidence="7">The sequence shown here is derived from an EMBL/GenBank/DDBJ whole genome shotgun (WGS) entry which is preliminary data.</text>
</comment>
<keyword evidence="2 5" id="KW-0963">Cytoplasm</keyword>
<dbReference type="PANTHER" id="PTHR43420:SF44">
    <property type="entry name" value="ACETYLTRANSFERASE YPEA"/>
    <property type="match status" value="1"/>
</dbReference>
<comment type="function">
    <text evidence="5">Acetylates the N-terminal alanine of ribosomal protein bS18.</text>
</comment>
<dbReference type="NCBIfam" id="TIGR01575">
    <property type="entry name" value="rimI"/>
    <property type="match status" value="1"/>
</dbReference>
<dbReference type="AlphaFoldDB" id="A0AB33Z242"/>
<sequence>MLTKLKSLLSLTGPQVDYLRPLKTNDIPKVLTIERQMYSYPWSEGIFKDCLKIGYSNWAFIKDGQFVGYVILSVAVGEAHILNICLDPAYQGKGLGRQFLKEVLIIAKKKNANSVFLEVRPSNTAAVQLYKTAGFKKIGKRKNYYPTADGKEDALVLSLDLTSDSA</sequence>
<dbReference type="RefSeq" id="WP_016390400.1">
    <property type="nucleotide sequence ID" value="NZ_JBLHXE010000003.1"/>
</dbReference>
<keyword evidence="3 5" id="KW-0808">Transferase</keyword>
<comment type="similarity">
    <text evidence="1 5">Belongs to the acetyltransferase family. RimI subfamily.</text>
</comment>
<dbReference type="CDD" id="cd04301">
    <property type="entry name" value="NAT_SF"/>
    <property type="match status" value="1"/>
</dbReference>
<evidence type="ECO:0000256" key="5">
    <source>
        <dbReference type="HAMAP-Rule" id="MF_02210"/>
    </source>
</evidence>
<feature type="active site" description="Proton donor" evidence="5">
    <location>
        <position position="130"/>
    </location>
</feature>
<accession>A0AB33Z242</accession>
<dbReference type="Gene3D" id="3.40.630.30">
    <property type="match status" value="1"/>
</dbReference>
<keyword evidence="8" id="KW-1185">Reference proteome</keyword>
<dbReference type="GO" id="GO:0005737">
    <property type="term" value="C:cytoplasm"/>
    <property type="evidence" value="ECO:0007669"/>
    <property type="project" value="UniProtKB-SubCell"/>
</dbReference>
<feature type="binding site" evidence="5">
    <location>
        <position position="123"/>
    </location>
    <ligand>
        <name>acetyl-CoA</name>
        <dbReference type="ChEBI" id="CHEBI:57288"/>
    </ligand>
</feature>
<comment type="catalytic activity">
    <reaction evidence="5">
        <text>N-terminal L-alanyl-[ribosomal protein bS18] + acetyl-CoA = N-terminal N(alpha)-acetyl-L-alanyl-[ribosomal protein bS18] + CoA + H(+)</text>
        <dbReference type="Rhea" id="RHEA:43756"/>
        <dbReference type="Rhea" id="RHEA-COMP:10676"/>
        <dbReference type="Rhea" id="RHEA-COMP:10677"/>
        <dbReference type="ChEBI" id="CHEBI:15378"/>
        <dbReference type="ChEBI" id="CHEBI:57287"/>
        <dbReference type="ChEBI" id="CHEBI:57288"/>
        <dbReference type="ChEBI" id="CHEBI:64718"/>
        <dbReference type="ChEBI" id="CHEBI:83683"/>
        <dbReference type="EC" id="2.3.1.266"/>
    </reaction>
</comment>
<protein>
    <recommendedName>
        <fullName evidence="5">[Ribosomal protein bS18]-alanine N-acetyltransferase</fullName>
        <ecNumber evidence="5">2.3.1.266</ecNumber>
    </recommendedName>
</protein>
<dbReference type="Pfam" id="PF00583">
    <property type="entry name" value="Acetyltransf_1"/>
    <property type="match status" value="1"/>
</dbReference>
<evidence type="ECO:0000313" key="7">
    <source>
        <dbReference type="EMBL" id="EPD13285.1"/>
    </source>
</evidence>
<dbReference type="SUPFAM" id="SSF55729">
    <property type="entry name" value="Acyl-CoA N-acyltransferases (Nat)"/>
    <property type="match status" value="1"/>
</dbReference>
<dbReference type="InterPro" id="IPR050680">
    <property type="entry name" value="YpeA/RimI_acetyltransf"/>
</dbReference>
<dbReference type="InterPro" id="IPR006464">
    <property type="entry name" value="AcTrfase_RimI/Ard1"/>
</dbReference>
<dbReference type="PANTHER" id="PTHR43420">
    <property type="entry name" value="ACETYLTRANSFERASE"/>
    <property type="match status" value="1"/>
</dbReference>
<organism evidence="7 8">
    <name type="scientific">Cycloclasticus pugetii</name>
    <dbReference type="NCBI Taxonomy" id="34068"/>
    <lineage>
        <taxon>Bacteria</taxon>
        <taxon>Pseudomonadati</taxon>
        <taxon>Pseudomonadota</taxon>
        <taxon>Gammaproteobacteria</taxon>
        <taxon>Thiotrichales</taxon>
        <taxon>Piscirickettsiaceae</taxon>
        <taxon>Cycloclasticus</taxon>
    </lineage>
</organism>
<dbReference type="HAMAP" id="MF_02210">
    <property type="entry name" value="RimI"/>
    <property type="match status" value="1"/>
</dbReference>
<dbReference type="PROSITE" id="PS51186">
    <property type="entry name" value="GNAT"/>
    <property type="match status" value="1"/>
</dbReference>
<name>A0AB33Z242_9GAMM</name>
<evidence type="ECO:0000256" key="4">
    <source>
        <dbReference type="ARBA" id="ARBA00023315"/>
    </source>
</evidence>
<keyword evidence="4 5" id="KW-0012">Acyltransferase</keyword>
<dbReference type="EC" id="2.3.1.266" evidence="5"/>
<evidence type="ECO:0000259" key="6">
    <source>
        <dbReference type="PROSITE" id="PS51186"/>
    </source>
</evidence>
<feature type="domain" description="N-acetyltransferase" evidence="6">
    <location>
        <begin position="17"/>
        <end position="162"/>
    </location>
</feature>
<dbReference type="GO" id="GO:0008999">
    <property type="term" value="F:protein-N-terminal-alanine acetyltransferase activity"/>
    <property type="evidence" value="ECO:0007669"/>
    <property type="project" value="UniProtKB-UniRule"/>
</dbReference>
<proteinExistence type="inferred from homology"/>
<dbReference type="EMBL" id="ASHL01000004">
    <property type="protein sequence ID" value="EPD13285.1"/>
    <property type="molecule type" value="Genomic_DNA"/>
</dbReference>
<dbReference type="InterPro" id="IPR000182">
    <property type="entry name" value="GNAT_dom"/>
</dbReference>